<dbReference type="SUPFAM" id="SSF51735">
    <property type="entry name" value="NAD(P)-binding Rossmann-fold domains"/>
    <property type="match status" value="1"/>
</dbReference>
<dbReference type="InterPro" id="IPR036291">
    <property type="entry name" value="NAD(P)-bd_dom_sf"/>
</dbReference>
<comment type="similarity">
    <text evidence="1 2">Belongs to the dTDP-4-dehydrorhamnose reductase family.</text>
</comment>
<evidence type="ECO:0000256" key="2">
    <source>
        <dbReference type="RuleBase" id="RU364082"/>
    </source>
</evidence>
<dbReference type="AlphaFoldDB" id="A0A069REI4"/>
<dbReference type="GO" id="GO:0019305">
    <property type="term" value="P:dTDP-rhamnose biosynthetic process"/>
    <property type="evidence" value="ECO:0007669"/>
    <property type="project" value="UniProtKB-UniPathway"/>
</dbReference>
<dbReference type="NCBIfam" id="TIGR01214">
    <property type="entry name" value="rmlD"/>
    <property type="match status" value="1"/>
</dbReference>
<evidence type="ECO:0000313" key="4">
    <source>
        <dbReference type="EMBL" id="KDR94585.1"/>
    </source>
</evidence>
<dbReference type="STRING" id="1121324.CLIT_14c00460"/>
<dbReference type="EMBL" id="JJMM01000014">
    <property type="protein sequence ID" value="KDR94585.1"/>
    <property type="molecule type" value="Genomic_DNA"/>
</dbReference>
<dbReference type="eggNOG" id="COG1091">
    <property type="taxonomic scope" value="Bacteria"/>
</dbReference>
<dbReference type="Pfam" id="PF04321">
    <property type="entry name" value="RmlD_sub_bind"/>
    <property type="match status" value="1"/>
</dbReference>
<comment type="pathway">
    <text evidence="2">Carbohydrate biosynthesis; dTDP-L-rhamnose biosynthesis.</text>
</comment>
<dbReference type="EC" id="1.1.1.133" evidence="2"/>
<proteinExistence type="inferred from homology"/>
<dbReference type="OrthoDB" id="9803892at2"/>
<dbReference type="PANTHER" id="PTHR10491:SF4">
    <property type="entry name" value="METHIONINE ADENOSYLTRANSFERASE 2 SUBUNIT BETA"/>
    <property type="match status" value="1"/>
</dbReference>
<feature type="domain" description="RmlD-like substrate binding" evidence="3">
    <location>
        <begin position="4"/>
        <end position="280"/>
    </location>
</feature>
<accession>A0A069REI4</accession>
<comment type="function">
    <text evidence="2">Catalyzes the reduction of dTDP-6-deoxy-L-lyxo-4-hexulose to yield dTDP-L-rhamnose.</text>
</comment>
<evidence type="ECO:0000259" key="3">
    <source>
        <dbReference type="Pfam" id="PF04321"/>
    </source>
</evidence>
<keyword evidence="2" id="KW-0560">Oxidoreductase</keyword>
<sequence length="281" mass="31656">MVEKLLISGCKGQLGTELSNLLKGKYNVVGTERENLDITDRDEVARFIRDIRPSVVINAAAYNNVDRAESEEAFAFLVNSKGPENLAIACEEVGAKFVHISSDYVFDGKKSSPYVEEDDTNPLNVYGMSKVEAERLVSAACSRHFLLRTAWLYGAHGNNFLKTMLSLSEQKSEIKVVDDQVGTPTYSLDLAMAIEHLISTDDYGLYHVTNSGQCSWNGFAREIFSIAEKDIDVIPIRTQQTGRDALRPSYSVLQNRRLERDHGYYMRSWQDALKEFLSTYL</sequence>
<dbReference type="GO" id="GO:0005829">
    <property type="term" value="C:cytosol"/>
    <property type="evidence" value="ECO:0007669"/>
    <property type="project" value="TreeGrafter"/>
</dbReference>
<keyword evidence="5" id="KW-1185">Reference proteome</keyword>
<dbReference type="PANTHER" id="PTHR10491">
    <property type="entry name" value="DTDP-4-DEHYDRORHAMNOSE REDUCTASE"/>
    <property type="match status" value="1"/>
</dbReference>
<protein>
    <recommendedName>
        <fullName evidence="2">dTDP-4-dehydrorhamnose reductase</fullName>
        <ecNumber evidence="2">1.1.1.133</ecNumber>
    </recommendedName>
</protein>
<dbReference type="RefSeq" id="WP_077216604.1">
    <property type="nucleotide sequence ID" value="NZ_FSRH01000016.1"/>
</dbReference>
<dbReference type="UniPathway" id="UPA00124"/>
<keyword evidence="2" id="KW-0521">NADP</keyword>
<comment type="caution">
    <text evidence="4">The sequence shown here is derived from an EMBL/GenBank/DDBJ whole genome shotgun (WGS) entry which is preliminary data.</text>
</comment>
<dbReference type="CDD" id="cd05254">
    <property type="entry name" value="dTDP_HR_like_SDR_e"/>
    <property type="match status" value="1"/>
</dbReference>
<gene>
    <name evidence="4" type="primary">spsK</name>
    <name evidence="4" type="ORF">CLIT_14c00460</name>
</gene>
<organism evidence="4 5">
    <name type="scientific">Peptoclostridium litorale DSM 5388</name>
    <dbReference type="NCBI Taxonomy" id="1121324"/>
    <lineage>
        <taxon>Bacteria</taxon>
        <taxon>Bacillati</taxon>
        <taxon>Bacillota</taxon>
        <taxon>Clostridia</taxon>
        <taxon>Peptostreptococcales</taxon>
        <taxon>Peptoclostridiaceae</taxon>
        <taxon>Peptoclostridium</taxon>
    </lineage>
</organism>
<dbReference type="Proteomes" id="UP000027946">
    <property type="component" value="Unassembled WGS sequence"/>
</dbReference>
<reference evidence="4 5" key="1">
    <citation type="submission" date="2014-03" db="EMBL/GenBank/DDBJ databases">
        <title>Genome sequence of Clostridium litorale W6, DSM 5388.</title>
        <authorList>
            <person name="Poehlein A."/>
            <person name="Jagirdar A."/>
            <person name="Khonsari B."/>
            <person name="Chibani C.M."/>
            <person name="Gutierrez Gutierrez D.A."/>
            <person name="Davydova E."/>
            <person name="Alghaithi H.S."/>
            <person name="Nair K.P."/>
            <person name="Dhamotharan K."/>
            <person name="Chandran L."/>
            <person name="G W."/>
            <person name="Daniel R."/>
        </authorList>
    </citation>
    <scope>NUCLEOTIDE SEQUENCE [LARGE SCALE GENOMIC DNA]</scope>
    <source>
        <strain evidence="4 5">W6</strain>
    </source>
</reference>
<dbReference type="GO" id="GO:0008831">
    <property type="term" value="F:dTDP-4-dehydrorhamnose reductase activity"/>
    <property type="evidence" value="ECO:0007669"/>
    <property type="project" value="UniProtKB-EC"/>
</dbReference>
<dbReference type="Gene3D" id="3.90.25.10">
    <property type="entry name" value="UDP-galactose 4-epimerase, domain 1"/>
    <property type="match status" value="1"/>
</dbReference>
<evidence type="ECO:0000313" key="5">
    <source>
        <dbReference type="Proteomes" id="UP000027946"/>
    </source>
</evidence>
<evidence type="ECO:0000256" key="1">
    <source>
        <dbReference type="ARBA" id="ARBA00010944"/>
    </source>
</evidence>
<dbReference type="Gene3D" id="3.40.50.720">
    <property type="entry name" value="NAD(P)-binding Rossmann-like Domain"/>
    <property type="match status" value="1"/>
</dbReference>
<dbReference type="InterPro" id="IPR029903">
    <property type="entry name" value="RmlD-like-bd"/>
</dbReference>
<name>A0A069REI4_PEPLI</name>
<dbReference type="InterPro" id="IPR005913">
    <property type="entry name" value="dTDP_dehydrorham_reduct"/>
</dbReference>